<gene>
    <name evidence="1" type="ORF">THARTR1_01103</name>
</gene>
<dbReference type="AlphaFoldDB" id="A0A2K0UM81"/>
<sequence length="78" mass="9024">MMTLHSFSEGSEIAACPRRATARIGNRIENIYKLGRGVDRLLEYVLEQRPVCYLSILTFFIEKTEAVKAPPRRRARQQ</sequence>
<protein>
    <submittedName>
        <fullName evidence="1">Uncharacterized protein</fullName>
    </submittedName>
</protein>
<accession>A0A2K0UM81</accession>
<proteinExistence type="predicted"/>
<evidence type="ECO:0000313" key="1">
    <source>
        <dbReference type="EMBL" id="PNP58855.1"/>
    </source>
</evidence>
<evidence type="ECO:0000313" key="2">
    <source>
        <dbReference type="Proteomes" id="UP000236290"/>
    </source>
</evidence>
<dbReference type="EMBL" id="MTYI01000016">
    <property type="protein sequence ID" value="PNP58855.1"/>
    <property type="molecule type" value="Genomic_DNA"/>
</dbReference>
<organism evidence="1 2">
    <name type="scientific">Trichoderma harzianum</name>
    <name type="common">Hypocrea lixii</name>
    <dbReference type="NCBI Taxonomy" id="5544"/>
    <lineage>
        <taxon>Eukaryota</taxon>
        <taxon>Fungi</taxon>
        <taxon>Dikarya</taxon>
        <taxon>Ascomycota</taxon>
        <taxon>Pezizomycotina</taxon>
        <taxon>Sordariomycetes</taxon>
        <taxon>Hypocreomycetidae</taxon>
        <taxon>Hypocreales</taxon>
        <taxon>Hypocreaceae</taxon>
        <taxon>Trichoderma</taxon>
    </lineage>
</organism>
<dbReference type="Proteomes" id="UP000236290">
    <property type="component" value="Unassembled WGS sequence"/>
</dbReference>
<name>A0A2K0UM81_TRIHA</name>
<reference evidence="1 2" key="1">
    <citation type="submission" date="2017-02" db="EMBL/GenBank/DDBJ databases">
        <title>Genomes of Trichoderma spp. with biocontrol activity.</title>
        <authorList>
            <person name="Gardiner D."/>
            <person name="Kazan K."/>
            <person name="Vos C."/>
            <person name="Harvey P."/>
        </authorList>
    </citation>
    <scope>NUCLEOTIDE SEQUENCE [LARGE SCALE GENOMIC DNA]</scope>
    <source>
        <strain evidence="1 2">Tr1</strain>
    </source>
</reference>
<comment type="caution">
    <text evidence="1">The sequence shown here is derived from an EMBL/GenBank/DDBJ whole genome shotgun (WGS) entry which is preliminary data.</text>
</comment>